<dbReference type="PROSITE" id="PS51668">
    <property type="entry name" value="TSAA_2"/>
    <property type="match status" value="1"/>
</dbReference>
<dbReference type="PANTHER" id="PTHR12818">
    <property type="entry name" value="TRNA (ADENINE(37)-N6)-METHYLTRANSFERASE"/>
    <property type="match status" value="1"/>
</dbReference>
<dbReference type="OrthoDB" id="9804309at2"/>
<evidence type="ECO:0000256" key="2">
    <source>
        <dbReference type="ARBA" id="ARBA00033753"/>
    </source>
</evidence>
<dbReference type="InterPro" id="IPR023370">
    <property type="entry name" value="TrmO-like_N"/>
</dbReference>
<gene>
    <name evidence="4" type="ORF">EA58_18405</name>
</gene>
<dbReference type="Pfam" id="PF01980">
    <property type="entry name" value="TrmO_N"/>
    <property type="match status" value="1"/>
</dbReference>
<dbReference type="NCBIfam" id="TIGR00104">
    <property type="entry name" value="tRNA_TsaA"/>
    <property type="match status" value="1"/>
</dbReference>
<comment type="similarity">
    <text evidence="2">Belongs to the tRNA methyltransferase O family.</text>
</comment>
<comment type="caution">
    <text evidence="4">The sequence shown here is derived from an EMBL/GenBank/DDBJ whole genome shotgun (WGS) entry which is preliminary data.</text>
</comment>
<dbReference type="InterPro" id="IPR036414">
    <property type="entry name" value="YaeB_N_sf"/>
</dbReference>
<dbReference type="GO" id="GO:0089715">
    <property type="term" value="F:tRNA (L-threonylcarbamoyladenosine(37)-C2) methyltransferase activity"/>
    <property type="evidence" value="ECO:0007669"/>
    <property type="project" value="TreeGrafter"/>
</dbReference>
<dbReference type="Gene3D" id="2.40.30.70">
    <property type="entry name" value="YaeB-like"/>
    <property type="match status" value="1"/>
</dbReference>
<dbReference type="AlphaFoldDB" id="A0A066RI89"/>
<dbReference type="SUPFAM" id="SSF118196">
    <property type="entry name" value="YaeB-like"/>
    <property type="match status" value="1"/>
</dbReference>
<feature type="domain" description="TsaA-like" evidence="3">
    <location>
        <begin position="7"/>
        <end position="148"/>
    </location>
</feature>
<evidence type="ECO:0000313" key="5">
    <source>
        <dbReference type="Proteomes" id="UP000027192"/>
    </source>
</evidence>
<dbReference type="PANTHER" id="PTHR12818:SF0">
    <property type="entry name" value="TRNA (ADENINE(37)-N6)-METHYLTRANSFERASE"/>
    <property type="match status" value="1"/>
</dbReference>
<accession>A0A066RI89</accession>
<dbReference type="InterPro" id="IPR040372">
    <property type="entry name" value="YaeB-like"/>
</dbReference>
<evidence type="ECO:0000256" key="1">
    <source>
        <dbReference type="ARBA" id="ARBA00022691"/>
    </source>
</evidence>
<dbReference type="RefSeq" id="WP_036756031.1">
    <property type="nucleotide sequence ID" value="NZ_JAGSGC010000019.1"/>
</dbReference>
<proteinExistence type="inferred from homology"/>
<dbReference type="InterPro" id="IPR041369">
    <property type="entry name" value="TrmO_C"/>
</dbReference>
<dbReference type="Proteomes" id="UP000027192">
    <property type="component" value="Unassembled WGS sequence"/>
</dbReference>
<dbReference type="InterPro" id="IPR036413">
    <property type="entry name" value="YaeB-like_sf"/>
</dbReference>
<dbReference type="STRING" id="1654360.EA58_18405"/>
<reference evidence="4 5" key="1">
    <citation type="submission" date="2014-04" db="EMBL/GenBank/DDBJ databases">
        <title>Draft genome sequence of Photobacterium halotolerans S2753: a solonamide, ngercheumicin and holomycin producer.</title>
        <authorList>
            <person name="Machado H.R."/>
            <person name="Gram L."/>
        </authorList>
    </citation>
    <scope>NUCLEOTIDE SEQUENCE [LARGE SCALE GENOMIC DNA]</scope>
    <source>
        <strain evidence="4 5">S2753</strain>
    </source>
</reference>
<protein>
    <recommendedName>
        <fullName evidence="3">TsaA-like domain-containing protein</fullName>
    </recommendedName>
</protein>
<dbReference type="FunFam" id="2.40.30.70:FF:000001">
    <property type="entry name" value="tRNA (N6-threonylcarbamoyladenosine(37)-N6)-methyltransferase TrmO"/>
    <property type="match status" value="1"/>
</dbReference>
<sequence length="234" mass="25801">MTETFQLKPVGIIHSPYKEKFAVPRQPGLVPSARATLALCGDANSPESVRGIEQFSHLWLLFLFDQNLSAGWRPTVRPPRLGGNERIGVFASRATFRPNGIGMSAIQLLEVRQVNGQVFLDLAGVDLVDGTPVIDIKPYIPYSDSLPEAHGGFAAETPALLPVEFTPQALAKLNGKDATYHRAVIEEVLAQDPRPAYKKGKNDDKLYGVLLFDYNVQFRYGDNKVRVEDLASPE</sequence>
<keyword evidence="1" id="KW-0949">S-adenosyl-L-methionine</keyword>
<keyword evidence="5" id="KW-1185">Reference proteome</keyword>
<dbReference type="PROSITE" id="PS01318">
    <property type="entry name" value="TSAA_1"/>
    <property type="match status" value="1"/>
</dbReference>
<evidence type="ECO:0000313" key="4">
    <source>
        <dbReference type="EMBL" id="KDM90145.1"/>
    </source>
</evidence>
<dbReference type="InterPro" id="IPR023368">
    <property type="entry name" value="UPF0066_cons_site"/>
</dbReference>
<evidence type="ECO:0000259" key="3">
    <source>
        <dbReference type="PROSITE" id="PS51668"/>
    </source>
</evidence>
<organism evidence="4 5">
    <name type="scientific">Photobacterium galatheae</name>
    <dbReference type="NCBI Taxonomy" id="1654360"/>
    <lineage>
        <taxon>Bacteria</taxon>
        <taxon>Pseudomonadati</taxon>
        <taxon>Pseudomonadota</taxon>
        <taxon>Gammaproteobacteria</taxon>
        <taxon>Vibrionales</taxon>
        <taxon>Vibrionaceae</taxon>
        <taxon>Photobacterium</taxon>
    </lineage>
</organism>
<dbReference type="Gene3D" id="3.30.2310.10">
    <property type="entry name" value="YaeB-like"/>
    <property type="match status" value="1"/>
</dbReference>
<name>A0A066RI89_9GAMM</name>
<dbReference type="EMBL" id="JMIB01000037">
    <property type="protein sequence ID" value="KDM90145.1"/>
    <property type="molecule type" value="Genomic_DNA"/>
</dbReference>
<dbReference type="CDD" id="cd09281">
    <property type="entry name" value="UPF0066"/>
    <property type="match status" value="1"/>
</dbReference>
<dbReference type="Pfam" id="PF18389">
    <property type="entry name" value="TrmO_C"/>
    <property type="match status" value="1"/>
</dbReference>